<reference evidence="1 2" key="1">
    <citation type="submission" date="2008-08" db="EMBL/GenBank/DDBJ databases">
        <title>Draft genome sequence of Bacteroides plebeius (DSM 17135).</title>
        <authorList>
            <person name="Sudarsanam P."/>
            <person name="Ley R."/>
            <person name="Guruge J."/>
            <person name="Turnbaugh P.J."/>
            <person name="Mahowald M."/>
            <person name="Liep D."/>
            <person name="Gordon J."/>
        </authorList>
    </citation>
    <scope>NUCLEOTIDE SEQUENCE [LARGE SCALE GENOMIC DNA]</scope>
    <source>
        <strain evidence="2">DSM 17135 / JCM 12973 / M2</strain>
    </source>
</reference>
<dbReference type="EMBL" id="ABQC02000012">
    <property type="protein sequence ID" value="EDY96598.1"/>
    <property type="molecule type" value="Genomic_DNA"/>
</dbReference>
<dbReference type="AlphaFoldDB" id="B5CWF1"/>
<protein>
    <recommendedName>
        <fullName evidence="3">DUF4365 domain-containing protein</fullName>
    </recommendedName>
</protein>
<reference evidence="1 2" key="2">
    <citation type="submission" date="2008-08" db="EMBL/GenBank/DDBJ databases">
        <authorList>
            <person name="Fulton L."/>
            <person name="Clifton S."/>
            <person name="Fulton B."/>
            <person name="Xu J."/>
            <person name="Minx P."/>
            <person name="Pepin K.H."/>
            <person name="Johnson M."/>
            <person name="Thiruvilangam P."/>
            <person name="Bhonagiri V."/>
            <person name="Nash W.E."/>
            <person name="Mardis E.R."/>
            <person name="Wilson R.K."/>
        </authorList>
    </citation>
    <scope>NUCLEOTIDE SEQUENCE [LARGE SCALE GENOMIC DNA]</scope>
    <source>
        <strain evidence="2">DSM 17135 / JCM 12973 / M2</strain>
    </source>
</reference>
<dbReference type="GeneID" id="43183563"/>
<dbReference type="OrthoDB" id="1038607at2"/>
<evidence type="ECO:0000313" key="2">
    <source>
        <dbReference type="Proteomes" id="UP000003452"/>
    </source>
</evidence>
<dbReference type="eggNOG" id="ENOG5030MT2">
    <property type="taxonomic scope" value="Bacteria"/>
</dbReference>
<evidence type="ECO:0008006" key="3">
    <source>
        <dbReference type="Google" id="ProtNLM"/>
    </source>
</evidence>
<proteinExistence type="predicted"/>
<comment type="caution">
    <text evidence="1">The sequence shown here is derived from an EMBL/GenBank/DDBJ whole genome shotgun (WGS) entry which is preliminary data.</text>
</comment>
<sequence length="428" mass="49911">MDMNVSLNKSRLGDIGENLVQTKLMQLGLNVVNANAIIANYEAVDLICSQPGNKKNVYIQVKTCRGNNFPIGMTLAKCTKDYLERKVKGPWVFVHVVGEGINMEFQYYILTREEMIALASESNFWYINQWKKTYRLKPVNLSNACGIDLKWLRAEGEDNNYKHEAFINPITINTENKWEKILDEFESEDGINVILGTFTGVTDFQKEEKENELVRQFMLLAKKLLYGGYFLVNERRRIYLEDIEFYYHEEQIDGLKDPAMYHTSDHEKCNDLPYFILGSMNCHVSGIDITFENQVKEYRASFLIRGYRVESLTNNTWTETKKYEKRATYIYEDLMMGISLNSNLTIGWVNEKMQSENYEIGVGCRINVPAFIKDENGCFVKDGNGNYMKEEIGEAQYNNLPGGLQSEYFSYSGKRYRKCNRPWRFYKK</sequence>
<dbReference type="Proteomes" id="UP000003452">
    <property type="component" value="Unassembled WGS sequence"/>
</dbReference>
<evidence type="ECO:0000313" key="1">
    <source>
        <dbReference type="EMBL" id="EDY96598.1"/>
    </source>
</evidence>
<dbReference type="RefSeq" id="WP_007558695.1">
    <property type="nucleotide sequence ID" value="NZ_CAXSQN010000002.1"/>
</dbReference>
<gene>
    <name evidence="1" type="ORF">BACPLE_01041</name>
</gene>
<name>B5CWF1_PHOPM</name>
<dbReference type="HOGENOM" id="CLU_640402_0_0_10"/>
<organism evidence="1 2">
    <name type="scientific">Phocaeicola plebeius (strain DSM 17135 / JCM 12973 / CCUG 54634 / M2)</name>
    <name type="common">Bacteroides plebeius</name>
    <dbReference type="NCBI Taxonomy" id="484018"/>
    <lineage>
        <taxon>Bacteria</taxon>
        <taxon>Pseudomonadati</taxon>
        <taxon>Bacteroidota</taxon>
        <taxon>Bacteroidia</taxon>
        <taxon>Bacteroidales</taxon>
        <taxon>Bacteroidaceae</taxon>
        <taxon>Phocaeicola</taxon>
    </lineage>
</organism>
<accession>B5CWF1</accession>